<name>A0A5N7C7Z2_PETAA</name>
<sequence length="269" mass="29448">MEISPEDITIAIFCLLVYEAVAHKVVGYSLTSSNRTVVAAHCATTVSQQFLNVRLALMVGIGTGSPSLPKHDICLGDLTVNIAQNGHPDGVALKGCLNKPPSTLIRAERPLQEDEIMEKHPLEKFLQKITRLPNFARPDTDGILFDGKELDCSGCEGSNYQPVIHRGLMLSGNAGIMDGIPCLIVRDICDYADTHKQNSWHYYAAAVAAVYCKALLHKVDSQCVIDNIHQGILLEALHSVKVASFNFYIDRDEGECIQGTRMSTDVPRS</sequence>
<dbReference type="OrthoDB" id="1577640at2759"/>
<dbReference type="AlphaFoldDB" id="A0A5N7C7Z2"/>
<dbReference type="InterPro" id="IPR035994">
    <property type="entry name" value="Nucleoside_phosphorylase_sf"/>
</dbReference>
<protein>
    <recommendedName>
        <fullName evidence="2">Nucleoside phosphorylase domain-containing protein</fullName>
    </recommendedName>
</protein>
<proteinExistence type="predicted"/>
<dbReference type="PANTHER" id="PTHR46082">
    <property type="entry name" value="ATP/GTP-BINDING PROTEIN-RELATED"/>
    <property type="match status" value="1"/>
</dbReference>
<organism evidence="1">
    <name type="scientific">Petromyces alliaceus</name>
    <name type="common">Aspergillus alliaceus</name>
    <dbReference type="NCBI Taxonomy" id="209559"/>
    <lineage>
        <taxon>Eukaryota</taxon>
        <taxon>Fungi</taxon>
        <taxon>Dikarya</taxon>
        <taxon>Ascomycota</taxon>
        <taxon>Pezizomycotina</taxon>
        <taxon>Eurotiomycetes</taxon>
        <taxon>Eurotiomycetidae</taxon>
        <taxon>Eurotiales</taxon>
        <taxon>Aspergillaceae</taxon>
        <taxon>Aspergillus</taxon>
        <taxon>Aspergillus subgen. Circumdati</taxon>
    </lineage>
</organism>
<dbReference type="Proteomes" id="UP000326877">
    <property type="component" value="Unassembled WGS sequence"/>
</dbReference>
<dbReference type="GO" id="GO:0009116">
    <property type="term" value="P:nucleoside metabolic process"/>
    <property type="evidence" value="ECO:0007669"/>
    <property type="project" value="InterPro"/>
</dbReference>
<reference evidence="1" key="1">
    <citation type="submission" date="2019-04" db="EMBL/GenBank/DDBJ databases">
        <title>Friends and foes A comparative genomics studyof 23 Aspergillus species from section Flavi.</title>
        <authorList>
            <consortium name="DOE Joint Genome Institute"/>
            <person name="Kjaerbolling I."/>
            <person name="Vesth T."/>
            <person name="Frisvad J.C."/>
            <person name="Nybo J.L."/>
            <person name="Theobald S."/>
            <person name="Kildgaard S."/>
            <person name="Isbrandt T."/>
            <person name="Kuo A."/>
            <person name="Sato A."/>
            <person name="Lyhne E.K."/>
            <person name="Kogle M.E."/>
            <person name="Wiebenga A."/>
            <person name="Kun R.S."/>
            <person name="Lubbers R.J."/>
            <person name="Makela M.R."/>
            <person name="Barry K."/>
            <person name="Chovatia M."/>
            <person name="Clum A."/>
            <person name="Daum C."/>
            <person name="Haridas S."/>
            <person name="He G."/>
            <person name="LaButti K."/>
            <person name="Lipzen A."/>
            <person name="Mondo S."/>
            <person name="Riley R."/>
            <person name="Salamov A."/>
            <person name="Simmons B.A."/>
            <person name="Magnuson J.K."/>
            <person name="Henrissat B."/>
            <person name="Mortensen U.H."/>
            <person name="Larsen T.O."/>
            <person name="Devries R.P."/>
            <person name="Grigoriev I.V."/>
            <person name="Machida M."/>
            <person name="Baker S.E."/>
            <person name="Andersen M.R."/>
        </authorList>
    </citation>
    <scope>NUCLEOTIDE SEQUENCE [LARGE SCALE GENOMIC DNA]</scope>
    <source>
        <strain evidence="1">IBT 14317</strain>
    </source>
</reference>
<dbReference type="Gene3D" id="3.40.50.1580">
    <property type="entry name" value="Nucleoside phosphorylase domain"/>
    <property type="match status" value="2"/>
</dbReference>
<evidence type="ECO:0000313" key="1">
    <source>
        <dbReference type="EMBL" id="KAE8390242.1"/>
    </source>
</evidence>
<gene>
    <name evidence="1" type="ORF">BDV23DRAFT_172567</name>
</gene>
<dbReference type="EMBL" id="ML735257">
    <property type="protein sequence ID" value="KAE8390242.1"/>
    <property type="molecule type" value="Genomic_DNA"/>
</dbReference>
<dbReference type="InterPro" id="IPR053137">
    <property type="entry name" value="NLR-like"/>
</dbReference>
<accession>A0A5N7C7Z2</accession>
<dbReference type="SUPFAM" id="SSF53167">
    <property type="entry name" value="Purine and uridine phosphorylases"/>
    <property type="match status" value="1"/>
</dbReference>
<evidence type="ECO:0008006" key="2">
    <source>
        <dbReference type="Google" id="ProtNLM"/>
    </source>
</evidence>
<dbReference type="PANTHER" id="PTHR46082:SF11">
    <property type="entry name" value="AAA+ ATPASE DOMAIN-CONTAINING PROTEIN-RELATED"/>
    <property type="match status" value="1"/>
</dbReference>
<dbReference type="GO" id="GO:0003824">
    <property type="term" value="F:catalytic activity"/>
    <property type="evidence" value="ECO:0007669"/>
    <property type="project" value="InterPro"/>
</dbReference>